<evidence type="ECO:0000256" key="3">
    <source>
        <dbReference type="ARBA" id="ARBA00022801"/>
    </source>
</evidence>
<dbReference type="Gene3D" id="3.20.20.140">
    <property type="entry name" value="Metal-dependent hydrolases"/>
    <property type="match status" value="1"/>
</dbReference>
<feature type="binding site" evidence="6">
    <location>
        <position position="134"/>
    </location>
    <ligand>
        <name>substrate</name>
    </ligand>
</feature>
<dbReference type="PANTHER" id="PTHR11113">
    <property type="entry name" value="N-ACETYLGLUCOSAMINE-6-PHOSPHATE DEACETYLASE"/>
    <property type="match status" value="1"/>
</dbReference>
<name>A0A843YX69_9BURK</name>
<proteinExistence type="inferred from homology"/>
<evidence type="ECO:0000313" key="10">
    <source>
        <dbReference type="Proteomes" id="UP000451565"/>
    </source>
</evidence>
<reference evidence="9 10" key="1">
    <citation type="submission" date="2019-10" db="EMBL/GenBank/DDBJ databases">
        <title>Glaciimonas soli sp. nov., a psychrophilic bacterium isolated from the forest soil of a high elevation mountain in Taiwan.</title>
        <authorList>
            <person name="Wang L.-T."/>
            <person name="Shieh W.Y."/>
        </authorList>
    </citation>
    <scope>NUCLEOTIDE SEQUENCE [LARGE SCALE GENOMIC DNA]</scope>
    <source>
        <strain evidence="9 10">GS1</strain>
    </source>
</reference>
<evidence type="ECO:0000256" key="5">
    <source>
        <dbReference type="PIRSR" id="PIRSR038994-1"/>
    </source>
</evidence>
<dbReference type="OrthoDB" id="9776488at2"/>
<sequence>MNSSILTGKDPASGRSLEVEYRNGLICAIRPGPVQETAWLCPGLIDLQVNGYLGHDLNTKQVTVDTVAALATALQATGVSTFLPTLITASEAQIISTLRVIATARRQDSLLERMIPYVHVEGPALSAEAGPRGAHPSEQIRPPSLAEFERWQAASNGLVGMVTISPHWPKSAAYIAALSARGVSVAIGHTHASGTQITMAADAGARLSTHLGNGAHGTLPRHPNYLWAQLAEDRLYASFIADGHHLPADTLKTMLRAKGIERSILVSDTAALGGMPPGDYESPIGGKVHLAENGRLNVAGTQYLAGATAPLIAGVAHVTGKIGLSLAQALQMATANPGKFVTGRGVLAVGTSADLLRFHWTGAGDTLVVETVVIAGCTVLGKP</sequence>
<dbReference type="PIRSF" id="PIRSF038994">
    <property type="entry name" value="NagA"/>
    <property type="match status" value="1"/>
</dbReference>
<keyword evidence="2 7" id="KW-0479">Metal-binding</keyword>
<protein>
    <submittedName>
        <fullName evidence="9">Amidohydrolase family protein</fullName>
    </submittedName>
</protein>
<organism evidence="9 10">
    <name type="scientific">Glaciimonas soli</name>
    <dbReference type="NCBI Taxonomy" id="2590999"/>
    <lineage>
        <taxon>Bacteria</taxon>
        <taxon>Pseudomonadati</taxon>
        <taxon>Pseudomonadota</taxon>
        <taxon>Betaproteobacteria</taxon>
        <taxon>Burkholderiales</taxon>
        <taxon>Oxalobacteraceae</taxon>
        <taxon>Glaciimonas</taxon>
    </lineage>
</organism>
<dbReference type="GO" id="GO:0046872">
    <property type="term" value="F:metal ion binding"/>
    <property type="evidence" value="ECO:0007669"/>
    <property type="project" value="UniProtKB-KW"/>
</dbReference>
<feature type="binding site" evidence="6">
    <location>
        <position position="245"/>
    </location>
    <ligand>
        <name>substrate</name>
    </ligand>
</feature>
<comment type="similarity">
    <text evidence="1 4">Belongs to the metallo-dependent hydrolases superfamily. NagA family.</text>
</comment>
<dbReference type="InterPro" id="IPR006680">
    <property type="entry name" value="Amidohydro-rel"/>
</dbReference>
<evidence type="ECO:0000256" key="1">
    <source>
        <dbReference type="ARBA" id="ARBA00010716"/>
    </source>
</evidence>
<dbReference type="SUPFAM" id="SSF51556">
    <property type="entry name" value="Metallo-dependent hydrolases"/>
    <property type="match status" value="1"/>
</dbReference>
<comment type="cofactor">
    <cofactor evidence="7">
        <name>a divalent metal cation</name>
        <dbReference type="ChEBI" id="CHEBI:60240"/>
    </cofactor>
    <text evidence="7">Binds 1 divalent metal cation per subunit.</text>
</comment>
<gene>
    <name evidence="9" type="ORF">GEV47_15425</name>
</gene>
<feature type="binding site" evidence="6">
    <location>
        <begin position="304"/>
        <end position="306"/>
    </location>
    <ligand>
        <name>substrate</name>
    </ligand>
</feature>
<dbReference type="RefSeq" id="WP_153235698.1">
    <property type="nucleotide sequence ID" value="NZ_WINI01000008.1"/>
</dbReference>
<evidence type="ECO:0000313" key="9">
    <source>
        <dbReference type="EMBL" id="MQR02068.1"/>
    </source>
</evidence>
<dbReference type="InterPro" id="IPR032466">
    <property type="entry name" value="Metal_Hydrolase"/>
</dbReference>
<dbReference type="EMBL" id="WINI01000008">
    <property type="protein sequence ID" value="MQR02068.1"/>
    <property type="molecule type" value="Genomic_DNA"/>
</dbReference>
<evidence type="ECO:0000256" key="4">
    <source>
        <dbReference type="PIRNR" id="PIRNR038994"/>
    </source>
</evidence>
<feature type="binding site" evidence="6">
    <location>
        <begin position="213"/>
        <end position="214"/>
    </location>
    <ligand>
        <name>substrate</name>
    </ligand>
</feature>
<evidence type="ECO:0000256" key="7">
    <source>
        <dbReference type="PIRSR" id="PIRSR038994-3"/>
    </source>
</evidence>
<feature type="domain" description="Amidohydrolase-related" evidence="8">
    <location>
        <begin position="40"/>
        <end position="377"/>
    </location>
</feature>
<dbReference type="InterPro" id="IPR003764">
    <property type="entry name" value="GlcNAc_6-P_deAcase"/>
</dbReference>
<feature type="binding site" evidence="6">
    <location>
        <position position="221"/>
    </location>
    <ligand>
        <name>substrate</name>
    </ligand>
</feature>
<dbReference type="GO" id="GO:0008448">
    <property type="term" value="F:N-acetylglucosamine-6-phosphate deacetylase activity"/>
    <property type="evidence" value="ECO:0007669"/>
    <property type="project" value="InterPro"/>
</dbReference>
<dbReference type="Proteomes" id="UP000451565">
    <property type="component" value="Unassembled WGS sequence"/>
</dbReference>
<keyword evidence="3 4" id="KW-0378">Hydrolase</keyword>
<feature type="binding site" evidence="7">
    <location>
        <position position="121"/>
    </location>
    <ligand>
        <name>Zn(2+)</name>
        <dbReference type="ChEBI" id="CHEBI:29105"/>
    </ligand>
</feature>
<accession>A0A843YX69</accession>
<feature type="binding site" evidence="7">
    <location>
        <position position="210"/>
    </location>
    <ligand>
        <name>Zn(2+)</name>
        <dbReference type="ChEBI" id="CHEBI:29105"/>
    </ligand>
</feature>
<dbReference type="AlphaFoldDB" id="A0A843YX69"/>
<feature type="active site" description="Proton donor/acceptor" evidence="5">
    <location>
        <position position="268"/>
    </location>
</feature>
<dbReference type="Pfam" id="PF01979">
    <property type="entry name" value="Amidohydro_1"/>
    <property type="match status" value="1"/>
</dbReference>
<comment type="caution">
    <text evidence="9">The sequence shown here is derived from an EMBL/GenBank/DDBJ whole genome shotgun (WGS) entry which is preliminary data.</text>
</comment>
<keyword evidence="4" id="KW-0119">Carbohydrate metabolism</keyword>
<evidence type="ECO:0000256" key="2">
    <source>
        <dbReference type="ARBA" id="ARBA00022723"/>
    </source>
</evidence>
<evidence type="ECO:0000256" key="6">
    <source>
        <dbReference type="PIRSR" id="PIRSR038994-2"/>
    </source>
</evidence>
<dbReference type="PANTHER" id="PTHR11113:SF14">
    <property type="entry name" value="N-ACETYLGLUCOSAMINE-6-PHOSPHATE DEACETYLASE"/>
    <property type="match status" value="1"/>
</dbReference>
<keyword evidence="10" id="KW-1185">Reference proteome</keyword>
<evidence type="ECO:0000259" key="8">
    <source>
        <dbReference type="Pfam" id="PF01979"/>
    </source>
</evidence>
<dbReference type="GO" id="GO:0006046">
    <property type="term" value="P:N-acetylglucosamine catabolic process"/>
    <property type="evidence" value="ECO:0007669"/>
    <property type="project" value="TreeGrafter"/>
</dbReference>
<feature type="binding site" evidence="7">
    <location>
        <position position="189"/>
    </location>
    <ligand>
        <name>Zn(2+)</name>
        <dbReference type="ChEBI" id="CHEBI:29105"/>
    </ligand>
</feature>